<dbReference type="GO" id="GO:0046513">
    <property type="term" value="P:ceramide biosynthetic process"/>
    <property type="evidence" value="ECO:0000318"/>
    <property type="project" value="GO_Central"/>
</dbReference>
<organism evidence="2 3">
    <name type="scientific">Chlamydomonas reinhardtii</name>
    <name type="common">Chlamydomonas smithii</name>
    <dbReference type="NCBI Taxonomy" id="3055"/>
    <lineage>
        <taxon>Eukaryota</taxon>
        <taxon>Viridiplantae</taxon>
        <taxon>Chlorophyta</taxon>
        <taxon>core chlorophytes</taxon>
        <taxon>Chlorophyceae</taxon>
        <taxon>CS clade</taxon>
        <taxon>Chlamydomonadales</taxon>
        <taxon>Chlamydomonadaceae</taxon>
        <taxon>Chlamydomonas</taxon>
    </lineage>
</organism>
<feature type="compositionally biased region" description="Low complexity" evidence="1">
    <location>
        <begin position="637"/>
        <end position="655"/>
    </location>
</feature>
<feature type="compositionally biased region" description="Acidic residues" evidence="1">
    <location>
        <begin position="626"/>
        <end position="636"/>
    </location>
</feature>
<dbReference type="KEGG" id="cre:CHLRE_13g578200v5"/>
<dbReference type="GO" id="GO:0071944">
    <property type="term" value="C:cell periphery"/>
    <property type="evidence" value="ECO:0000318"/>
    <property type="project" value="GO_Central"/>
</dbReference>
<dbReference type="RefSeq" id="XP_042917471.1">
    <property type="nucleotide sequence ID" value="XM_043069501.1"/>
</dbReference>
<dbReference type="AlphaFoldDB" id="A0A2K3D057"/>
<dbReference type="EMBL" id="CM008974">
    <property type="protein sequence ID" value="PNW73916.1"/>
    <property type="molecule type" value="Genomic_DNA"/>
</dbReference>
<dbReference type="ExpressionAtlas" id="A0A2K3D057">
    <property type="expression patterns" value="baseline"/>
</dbReference>
<dbReference type="GO" id="GO:0004620">
    <property type="term" value="F:phospholipase activity"/>
    <property type="evidence" value="ECO:0000318"/>
    <property type="project" value="GO_Central"/>
</dbReference>
<dbReference type="Gramene" id="PNW73915">
    <property type="protein sequence ID" value="PNW73915"/>
    <property type="gene ID" value="CHLRE_13g578200v5"/>
</dbReference>
<evidence type="ECO:0000313" key="2">
    <source>
        <dbReference type="EMBL" id="PNW73916.1"/>
    </source>
</evidence>
<dbReference type="GO" id="GO:0016020">
    <property type="term" value="C:membrane"/>
    <property type="evidence" value="ECO:0000318"/>
    <property type="project" value="GO_Central"/>
</dbReference>
<accession>A0A2K3D057</accession>
<dbReference type="PANTHER" id="PTHR12393">
    <property type="entry name" value="SPHINGOMYELIN PHOSPHODIESTERASE RELATED"/>
    <property type="match status" value="1"/>
</dbReference>
<name>A0A2K3D057_CHLRE</name>
<reference evidence="2" key="2">
    <citation type="submission" date="2017-07" db="EMBL/GenBank/DDBJ databases">
        <title>WGS assembly of Chlamydomonas reinhardtii.</title>
        <authorList>
            <consortium name="Chlamydomonas Annotation Team"/>
            <consortium name="JGI Annotation Team"/>
            <person name="Merchant S.S."/>
            <person name="Prochnik S.E."/>
            <person name="Vallon O."/>
            <person name="Harris E.H."/>
            <person name="Karpowicz S.J."/>
            <person name="Witman G.B."/>
            <person name="Terry A."/>
            <person name="Salamov A."/>
            <person name="Fritz-Laylin L.K."/>
            <person name="Marechal-Drouard L."/>
            <person name="Marshall W.F."/>
            <person name="Qu L.H."/>
            <person name="Nelson D.R."/>
            <person name="Sanderfoot A.A."/>
            <person name="Spalding M.H."/>
            <person name="Kapitonov V.V."/>
            <person name="Ren Q."/>
            <person name="Ferris P."/>
            <person name="Lindquist E."/>
            <person name="Shapiro H."/>
            <person name="Lucas S.M."/>
            <person name="Grimwood J."/>
            <person name="Schmutz J."/>
            <person name="Grigoriev I.V."/>
            <person name="Rokhsar D.S."/>
        </authorList>
    </citation>
    <scope>NUCLEOTIDE SEQUENCE</scope>
    <source>
        <strain evidence="2">CC-503 cw92 mt+</strain>
    </source>
</reference>
<feature type="region of interest" description="Disordered" evidence="1">
    <location>
        <begin position="616"/>
        <end position="664"/>
    </location>
</feature>
<dbReference type="GO" id="GO:0030149">
    <property type="term" value="P:sphingolipid catabolic process"/>
    <property type="evidence" value="ECO:0000318"/>
    <property type="project" value="GO_Central"/>
</dbReference>
<dbReference type="PANTHER" id="PTHR12393:SF6">
    <property type="entry name" value="SPHINGOMYELIN PHOSPHODIESTERASE 2"/>
    <property type="match status" value="1"/>
</dbReference>
<evidence type="ECO:0008006" key="4">
    <source>
        <dbReference type="Google" id="ProtNLM"/>
    </source>
</evidence>
<dbReference type="GeneID" id="5719273"/>
<dbReference type="GO" id="GO:0005783">
    <property type="term" value="C:endoplasmic reticulum"/>
    <property type="evidence" value="ECO:0000318"/>
    <property type="project" value="GO_Central"/>
</dbReference>
<dbReference type="Proteomes" id="UP000006906">
    <property type="component" value="Chromosome 13"/>
</dbReference>
<dbReference type="PaxDb" id="3055-EDP08804"/>
<keyword evidence="3" id="KW-1185">Reference proteome</keyword>
<protein>
    <recommendedName>
        <fullName evidence="4">F-box domain-containing protein</fullName>
    </recommendedName>
</protein>
<proteinExistence type="predicted"/>
<feature type="region of interest" description="Disordered" evidence="1">
    <location>
        <begin position="357"/>
        <end position="376"/>
    </location>
</feature>
<feature type="compositionally biased region" description="Low complexity" evidence="1">
    <location>
        <begin position="297"/>
        <end position="314"/>
    </location>
</feature>
<sequence length="1069" mass="109385">MEAGDCVPEGPQCGATLTSHVPPGLDPARPCPGGMSQLARLPPELQDRIAEALPPNEVACTLRLLSRTLAAHFRSHTAVQLSQPVPHHAFVRRFGRWSAVRSLPLAQRRKLIALTAASGSLENLRVVAGGPDVTQAVGTAGCALTAEVFAAAAGAGHMHICKELYNMGCPWDTSVLSAAARGGHVALLRCLCASRCKWSCLGPVLVAAAAGGNPAVVEAVMKLYGSDGHHHCYVAWSCKRLLQYFGKDEMWGEAQWDEDDKDARELVLRKKEDASSSQQQAQTQQEQEQLQQKEQEQEQQPQGPQQASAVTGPDSAAAVTASAAAATSAAAAGGGVIVSAAAAAGAAEAAGAAGAAGAAPASVPGAPAGAPSGATAADDAAAGAAATAAPAAPAAAAGDDDDGGGASIGFQSLHVLQHGRDLSQEEAAAVCVVAAYALPFRPMARLVYRCGGLQARMQPALAAALAAALLSPTPDWTTKVLWIEGMVAEDAGAGAAAKVRLTWPRGLEGALCAGLTLGRRPPVVRDATGPLARLIWARNRGYRVSSLPPAWLLPLADVTGMQALATWLLEVPPPPPWQGAAAAARRKRPDSPLTGAAVAAARLGHLETLEALARAQEEHRQAAGEAEAEVEAEAEAEGAAQQGATQEAAQQGAAGVRPRPPQPPAWLRAVVKEATARGHEDIVLWAVQTYGAQAVLCQELWAAAAAAAAAAAGSAASRDSSSNDGSSSKPSCGLRLLDFLQRNGCPGQLQREGVCSAIAAAATAASAAVAIGAGAGGGGGGAVTGVAGLYEWLQRQGMASLVSMEAAAEAGDVELATRLVSVGAGHAALHGGLWKPAVEKGHAAFVEWLVADTQCPLPPLPWTSSNGGGTRGLPHAEYRVALSNGDLGVLRALWLLEQVAGASTSSGAVAAGGSAGAAGSACRWQSWELDRLYDSLCESPCRSLPVMAFAVKLAGLGGAAHAQQVWQAWEAILGVLERQRSDSAAEVLAPMLGLWAERLGYVAAEVDELDRSLNDLRQRFREEGFKLARPASDTLRQRVQDAAAALDAAANAASDLSGHMLDSVLAWAP</sequence>
<reference evidence="2 3" key="1">
    <citation type="journal article" date="2007" name="Science">
        <title>The Chlamydomonas genome reveals the evolution of key animal and plant functions.</title>
        <authorList>
            <person name="Merchant S.S."/>
            <person name="Prochnik S.E."/>
            <person name="Vallon O."/>
            <person name="Harris E.H."/>
            <person name="Karpowicz S.J."/>
            <person name="Witman G.B."/>
            <person name="Terry A."/>
            <person name="Salamov A."/>
            <person name="Fritz-Laylin L.K."/>
            <person name="Marechal-Drouard L."/>
            <person name="Marshall W.F."/>
            <person name="Qu L.H."/>
            <person name="Nelson D.R."/>
            <person name="Sanderfoot A.A."/>
            <person name="Spalding M.H."/>
            <person name="Kapitonov V.V."/>
            <person name="Ren Q."/>
            <person name="Ferris P."/>
            <person name="Lindquist E."/>
            <person name="Shapiro H."/>
            <person name="Lucas S.M."/>
            <person name="Grimwood J."/>
            <person name="Schmutz J."/>
            <person name="Cardol P."/>
            <person name="Cerutti H."/>
            <person name="Chanfreau G."/>
            <person name="Chen C.L."/>
            <person name="Cognat V."/>
            <person name="Croft M.T."/>
            <person name="Dent R."/>
            <person name="Dutcher S."/>
            <person name="Fernandez E."/>
            <person name="Fukuzawa H."/>
            <person name="Gonzalez-Ballester D."/>
            <person name="Gonzalez-Halphen D."/>
            <person name="Hallmann A."/>
            <person name="Hanikenne M."/>
            <person name="Hippler M."/>
            <person name="Inwood W."/>
            <person name="Jabbari K."/>
            <person name="Kalanon M."/>
            <person name="Kuras R."/>
            <person name="Lefebvre P.A."/>
            <person name="Lemaire S.D."/>
            <person name="Lobanov A.V."/>
            <person name="Lohr M."/>
            <person name="Manuell A."/>
            <person name="Meier I."/>
            <person name="Mets L."/>
            <person name="Mittag M."/>
            <person name="Mittelmeier T."/>
            <person name="Moroney J.V."/>
            <person name="Moseley J."/>
            <person name="Napoli C."/>
            <person name="Nedelcu A.M."/>
            <person name="Niyogi K."/>
            <person name="Novoselov S.V."/>
            <person name="Paulsen I.T."/>
            <person name="Pazour G."/>
            <person name="Purton S."/>
            <person name="Ral J.P."/>
            <person name="Riano-Pachon D.M."/>
            <person name="Riekhof W."/>
            <person name="Rymarquis L."/>
            <person name="Schroda M."/>
            <person name="Stern D."/>
            <person name="Umen J."/>
            <person name="Willows R."/>
            <person name="Wilson N."/>
            <person name="Zimmer S.L."/>
            <person name="Allmer J."/>
            <person name="Balk J."/>
            <person name="Bisova K."/>
            <person name="Chen C.J."/>
            <person name="Elias M."/>
            <person name="Gendler K."/>
            <person name="Hauser C."/>
            <person name="Lamb M.R."/>
            <person name="Ledford H."/>
            <person name="Long J.C."/>
            <person name="Minagawa J."/>
            <person name="Page M.D."/>
            <person name="Pan J."/>
            <person name="Pootakham W."/>
            <person name="Roje S."/>
            <person name="Rose A."/>
            <person name="Stahlberg E."/>
            <person name="Terauchi A.M."/>
            <person name="Yang P."/>
            <person name="Ball S."/>
            <person name="Bowler C."/>
            <person name="Dieckmann C.L."/>
            <person name="Gladyshev V.N."/>
            <person name="Green P."/>
            <person name="Jorgensen R."/>
            <person name="Mayfield S."/>
            <person name="Mueller-Roeber B."/>
            <person name="Rajamani S."/>
            <person name="Sayre R.T."/>
            <person name="Brokstein P."/>
            <person name="Dubchak I."/>
            <person name="Goodstein D."/>
            <person name="Hornick L."/>
            <person name="Huang Y.W."/>
            <person name="Jhaveri J."/>
            <person name="Luo Y."/>
            <person name="Martinez D."/>
            <person name="Ngau W.C."/>
            <person name="Otillar B."/>
            <person name="Poliakov A."/>
            <person name="Porter A."/>
            <person name="Szajkowski L."/>
            <person name="Werner G."/>
            <person name="Zhou K."/>
            <person name="Grigoriev I.V."/>
            <person name="Rokhsar D.S."/>
            <person name="Grossman A.R."/>
        </authorList>
    </citation>
    <scope>NUCLEOTIDE SEQUENCE [LARGE SCALE GENOMIC DNA]</scope>
    <source>
        <strain evidence="3">CC-503</strain>
        <strain evidence="2">CC-503 cw92 mt+</strain>
    </source>
</reference>
<feature type="region of interest" description="Disordered" evidence="1">
    <location>
        <begin position="270"/>
        <end position="314"/>
    </location>
</feature>
<evidence type="ECO:0000256" key="1">
    <source>
        <dbReference type="SAM" id="MobiDB-lite"/>
    </source>
</evidence>
<dbReference type="OrthoDB" id="543798at2759"/>
<evidence type="ECO:0000313" key="3">
    <source>
        <dbReference type="Proteomes" id="UP000006906"/>
    </source>
</evidence>
<dbReference type="Gramene" id="PNW73916">
    <property type="protein sequence ID" value="PNW73916"/>
    <property type="gene ID" value="CHLRE_13g578200v5"/>
</dbReference>
<dbReference type="RefSeq" id="XP_042917472.1">
    <property type="nucleotide sequence ID" value="XM_043069502.1"/>
</dbReference>
<feature type="compositionally biased region" description="Low complexity" evidence="1">
    <location>
        <begin position="278"/>
        <end position="290"/>
    </location>
</feature>
<gene>
    <name evidence="2" type="ORF">CHLRE_13g578200v5</name>
</gene>
<dbReference type="EMBL" id="CM008974">
    <property type="protein sequence ID" value="PNW73915.1"/>
    <property type="molecule type" value="Genomic_DNA"/>
</dbReference>